<dbReference type="InterPro" id="IPR036397">
    <property type="entry name" value="RNaseH_sf"/>
</dbReference>
<dbReference type="InterPro" id="IPR006054">
    <property type="entry name" value="DnaQ"/>
</dbReference>
<organism evidence="4 5">
    <name type="scientific">Nonlabens tegetincola</name>
    <dbReference type="NCBI Taxonomy" id="323273"/>
    <lineage>
        <taxon>Bacteria</taxon>
        <taxon>Pseudomonadati</taxon>
        <taxon>Bacteroidota</taxon>
        <taxon>Flavobacteriia</taxon>
        <taxon>Flavobacteriales</taxon>
        <taxon>Flavobacteriaceae</taxon>
        <taxon>Nonlabens</taxon>
    </lineage>
</organism>
<keyword evidence="4" id="KW-0808">Transferase</keyword>
<dbReference type="eggNOG" id="COG2176">
    <property type="taxonomic scope" value="Bacteria"/>
</dbReference>
<evidence type="ECO:0000259" key="3">
    <source>
        <dbReference type="PROSITE" id="PS50164"/>
    </source>
</evidence>
<dbReference type="Pfam" id="PF00929">
    <property type="entry name" value="RNase_T"/>
    <property type="match status" value="1"/>
</dbReference>
<dbReference type="STRING" id="319236.BST91_07570"/>
<dbReference type="SUPFAM" id="SSF82771">
    <property type="entry name" value="GIY-YIG endonuclease"/>
    <property type="match status" value="1"/>
</dbReference>
<dbReference type="Proteomes" id="UP000029221">
    <property type="component" value="Unassembled WGS sequence"/>
</dbReference>
<reference evidence="4" key="1">
    <citation type="journal article" date="2014" name="Genome Announc.">
        <title>Draft Genome Sequences of Marine Flavobacterium Nonlabens Strains NR17, NR24, NR27, NR32, NR33, and Ara13.</title>
        <authorList>
            <person name="Nakanishi M."/>
            <person name="Meirelles P."/>
            <person name="Suzuki R."/>
            <person name="Takatani N."/>
            <person name="Mino S."/>
            <person name="Suda W."/>
            <person name="Oshima K."/>
            <person name="Hattori M."/>
            <person name="Ohkuma M."/>
            <person name="Hosokawa M."/>
            <person name="Miyashita K."/>
            <person name="Thompson F.L."/>
            <person name="Niwa A."/>
            <person name="Sawabe T."/>
            <person name="Sawabe T."/>
        </authorList>
    </citation>
    <scope>NUCLEOTIDE SEQUENCE [LARGE SCALE GENOMIC DNA]</scope>
    <source>
        <strain evidence="4">JCM 19294</strain>
    </source>
</reference>
<evidence type="ECO:0000256" key="2">
    <source>
        <dbReference type="ARBA" id="ARBA00026073"/>
    </source>
</evidence>
<accession>A0A090QM14</accession>
<dbReference type="InterPro" id="IPR012337">
    <property type="entry name" value="RNaseH-like_sf"/>
</dbReference>
<evidence type="ECO:0000256" key="1">
    <source>
        <dbReference type="ARBA" id="ARBA00025483"/>
    </source>
</evidence>
<proteinExistence type="predicted"/>
<dbReference type="EMBL" id="BBML01000002">
    <property type="protein sequence ID" value="GAK96556.1"/>
    <property type="molecule type" value="Genomic_DNA"/>
</dbReference>
<dbReference type="PROSITE" id="PS50164">
    <property type="entry name" value="GIY_YIG"/>
    <property type="match status" value="1"/>
</dbReference>
<dbReference type="PANTHER" id="PTHR30231:SF37">
    <property type="entry name" value="EXODEOXYRIBONUCLEASE 10"/>
    <property type="match status" value="1"/>
</dbReference>
<dbReference type="EC" id="2.7.7.7" evidence="4"/>
<protein>
    <submittedName>
        <fullName evidence="4">DNA polymerase III epsilon subunit</fullName>
        <ecNumber evidence="4">2.7.7.7</ecNumber>
    </submittedName>
</protein>
<dbReference type="InterPro" id="IPR035901">
    <property type="entry name" value="GIY-YIG_endonuc_sf"/>
</dbReference>
<feature type="domain" description="GIY-YIG" evidence="3">
    <location>
        <begin position="203"/>
        <end position="279"/>
    </location>
</feature>
<dbReference type="GO" id="GO:0006289">
    <property type="term" value="P:nucleotide-excision repair"/>
    <property type="evidence" value="ECO:0007669"/>
    <property type="project" value="InterPro"/>
</dbReference>
<dbReference type="SMART" id="SM00479">
    <property type="entry name" value="EXOIII"/>
    <property type="match status" value="1"/>
</dbReference>
<evidence type="ECO:0000313" key="5">
    <source>
        <dbReference type="Proteomes" id="UP000029221"/>
    </source>
</evidence>
<name>A0A090QM14_9FLAO</name>
<dbReference type="Pfam" id="PF01541">
    <property type="entry name" value="GIY-YIG"/>
    <property type="match status" value="1"/>
</dbReference>
<dbReference type="InterPro" id="IPR000305">
    <property type="entry name" value="GIY-YIG_endonuc"/>
</dbReference>
<keyword evidence="4" id="KW-0548">Nucleotidyltransferase</keyword>
<dbReference type="eggNOG" id="COG0322">
    <property type="taxonomic scope" value="Bacteria"/>
</dbReference>
<dbReference type="InterPro" id="IPR013520">
    <property type="entry name" value="Ribonucl_H"/>
</dbReference>
<dbReference type="GO" id="GO:0008408">
    <property type="term" value="F:3'-5' exonuclease activity"/>
    <property type="evidence" value="ECO:0007669"/>
    <property type="project" value="TreeGrafter"/>
</dbReference>
<keyword evidence="5" id="KW-1185">Reference proteome</keyword>
<dbReference type="RefSeq" id="WP_042277888.1">
    <property type="nucleotide sequence ID" value="NZ_BBML01000002.1"/>
</dbReference>
<dbReference type="GO" id="GO:0003677">
    <property type="term" value="F:DNA binding"/>
    <property type="evidence" value="ECO:0007669"/>
    <property type="project" value="InterPro"/>
</dbReference>
<dbReference type="GO" id="GO:0005829">
    <property type="term" value="C:cytosol"/>
    <property type="evidence" value="ECO:0007669"/>
    <property type="project" value="TreeGrafter"/>
</dbReference>
<dbReference type="Gene3D" id="3.30.420.10">
    <property type="entry name" value="Ribonuclease H-like superfamily/Ribonuclease H"/>
    <property type="match status" value="1"/>
</dbReference>
<comment type="function">
    <text evidence="1">DNA polymerase III is a complex, multichain enzyme responsible for most of the replicative synthesis in bacteria. The epsilon subunit contain the editing function and is a proofreading 3'-5' exonuclease.</text>
</comment>
<dbReference type="Gene3D" id="3.40.1440.10">
    <property type="entry name" value="GIY-YIG endonuclease"/>
    <property type="match status" value="1"/>
</dbReference>
<evidence type="ECO:0000313" key="4">
    <source>
        <dbReference type="EMBL" id="GAK96556.1"/>
    </source>
</evidence>
<gene>
    <name evidence="4" type="ORF">JCM19294_2069</name>
</gene>
<dbReference type="NCBIfam" id="TIGR00573">
    <property type="entry name" value="dnaq"/>
    <property type="match status" value="1"/>
</dbReference>
<dbReference type="InterPro" id="IPR047296">
    <property type="entry name" value="GIY-YIG_UvrC_Cho"/>
</dbReference>
<dbReference type="GO" id="GO:0003887">
    <property type="term" value="F:DNA-directed DNA polymerase activity"/>
    <property type="evidence" value="ECO:0007669"/>
    <property type="project" value="UniProtKB-EC"/>
</dbReference>
<comment type="caution">
    <text evidence="4">The sequence shown here is derived from an EMBL/GenBank/DDBJ whole genome shotgun (WGS) entry which is preliminary data.</text>
</comment>
<sequence>MNLQEQDFVIVDLETTGSGLGGNRITEICMVRLRGEKILDKYTSLVDPQMLIPDFITSLTGIDNEMTSSAPLFEEIAQDILDFTQDAVFVAHNVSFDYNVLRNEFKRLELPFTRKKLCTVRLSRKIIPGFPSYSLGRLCNSLGIDLVNRHRAEGDTDATVELFKLLLTKPNASEVMLKALKPKSREGTFPPHLDRSQFNELPEVPGVYLFKNQAQKVIYVGKAINLKKRVLSHFYNKRSKSYHMCQEIHHIEHIPTGSELVALLQEAELILHYYPKYNAAQKKPRRSYQILHYKNQKGVIQFAVGVMKSYDSRLVTHYSRAHAVEQLEQLCEEYNLCPRYCSFNTKEHCTSHYKIKSCKGVCREEELVQLYNIRANQAIKALQETNATYFIQEQGRTEDEFCLVMVKDGEYVGFGFVPNHESIESVEQAESYIESKKPNYHTSQILRAYIEKSPGKRLEINNWSTAV</sequence>
<dbReference type="CDD" id="cd06127">
    <property type="entry name" value="DEDDh"/>
    <property type="match status" value="1"/>
</dbReference>
<dbReference type="FunFam" id="3.30.420.10:FF:000045">
    <property type="entry name" value="3'-5' exonuclease DinG"/>
    <property type="match status" value="1"/>
</dbReference>
<dbReference type="AlphaFoldDB" id="A0A090QM14"/>
<dbReference type="PANTHER" id="PTHR30231">
    <property type="entry name" value="DNA POLYMERASE III SUBUNIT EPSILON"/>
    <property type="match status" value="1"/>
</dbReference>
<comment type="subunit">
    <text evidence="2">DNA polymerase III contains a core (composed of alpha, epsilon and theta chains) that associates with a tau subunit. This core dimerizes to form the POLIII' complex. PolIII' associates with the gamma complex (composed of gamma, delta, delta', psi and chi chains) and with the beta chain to form the complete DNA polymerase III complex.</text>
</comment>
<dbReference type="GO" id="GO:0045004">
    <property type="term" value="P:DNA replication proofreading"/>
    <property type="evidence" value="ECO:0007669"/>
    <property type="project" value="TreeGrafter"/>
</dbReference>
<dbReference type="CDD" id="cd10434">
    <property type="entry name" value="GIY-YIG_UvrC_Cho"/>
    <property type="match status" value="1"/>
</dbReference>
<dbReference type="SUPFAM" id="SSF53098">
    <property type="entry name" value="Ribonuclease H-like"/>
    <property type="match status" value="1"/>
</dbReference>
<dbReference type="SMART" id="SM00465">
    <property type="entry name" value="GIYc"/>
    <property type="match status" value="1"/>
</dbReference>